<evidence type="ECO:0000256" key="4">
    <source>
        <dbReference type="PROSITE-ProRule" id="PRU00335"/>
    </source>
</evidence>
<dbReference type="InterPro" id="IPR009057">
    <property type="entry name" value="Homeodomain-like_sf"/>
</dbReference>
<reference evidence="6" key="1">
    <citation type="submission" date="2016-04" db="EMBL/GenBank/DDBJ databases">
        <authorList>
            <person name="Evans L.H."/>
            <person name="Alamgir A."/>
            <person name="Owens N."/>
            <person name="Weber N.D."/>
            <person name="Virtaneva K."/>
            <person name="Barbian K."/>
            <person name="Babar A."/>
            <person name="Rosenke K."/>
        </authorList>
    </citation>
    <scope>NUCLEOTIDE SEQUENCE</scope>
    <source>
        <strain evidence="6">Nono1</strain>
    </source>
</reference>
<dbReference type="PANTHER" id="PTHR30055:SF234">
    <property type="entry name" value="HTH-TYPE TRANSCRIPTIONAL REGULATOR BETI"/>
    <property type="match status" value="1"/>
</dbReference>
<dbReference type="PRINTS" id="PR00455">
    <property type="entry name" value="HTHTETR"/>
</dbReference>
<name>A0A1M4DW09_9ACTN</name>
<organism evidence="6">
    <name type="scientific">Nonomuraea gerenzanensis</name>
    <dbReference type="NCBI Taxonomy" id="93944"/>
    <lineage>
        <taxon>Bacteria</taxon>
        <taxon>Bacillati</taxon>
        <taxon>Actinomycetota</taxon>
        <taxon>Actinomycetes</taxon>
        <taxon>Streptosporangiales</taxon>
        <taxon>Streptosporangiaceae</taxon>
        <taxon>Nonomuraea</taxon>
    </lineage>
</organism>
<dbReference type="Pfam" id="PF21306">
    <property type="entry name" value="TetR_C_40"/>
    <property type="match status" value="1"/>
</dbReference>
<dbReference type="InterPro" id="IPR049513">
    <property type="entry name" value="TetR_C_40"/>
</dbReference>
<dbReference type="PANTHER" id="PTHR30055">
    <property type="entry name" value="HTH-TYPE TRANSCRIPTIONAL REGULATOR RUTR"/>
    <property type="match status" value="1"/>
</dbReference>
<gene>
    <name evidence="6" type="ORF">BN4615_P252</name>
</gene>
<dbReference type="GO" id="GO:0003700">
    <property type="term" value="F:DNA-binding transcription factor activity"/>
    <property type="evidence" value="ECO:0007669"/>
    <property type="project" value="TreeGrafter"/>
</dbReference>
<evidence type="ECO:0000259" key="5">
    <source>
        <dbReference type="PROSITE" id="PS50977"/>
    </source>
</evidence>
<dbReference type="InterPro" id="IPR050109">
    <property type="entry name" value="HTH-type_TetR-like_transc_reg"/>
</dbReference>
<feature type="DNA-binding region" description="H-T-H motif" evidence="4">
    <location>
        <begin position="43"/>
        <end position="62"/>
    </location>
</feature>
<dbReference type="InterPro" id="IPR001647">
    <property type="entry name" value="HTH_TetR"/>
</dbReference>
<proteinExistence type="predicted"/>
<evidence type="ECO:0000256" key="2">
    <source>
        <dbReference type="ARBA" id="ARBA00023125"/>
    </source>
</evidence>
<keyword evidence="3" id="KW-0804">Transcription</keyword>
<feature type="domain" description="HTH tetR-type" evidence="5">
    <location>
        <begin position="20"/>
        <end position="80"/>
    </location>
</feature>
<dbReference type="SUPFAM" id="SSF46689">
    <property type="entry name" value="Homeodomain-like"/>
    <property type="match status" value="1"/>
</dbReference>
<accession>A0A1M4DW09</accession>
<sequence length="219" mass="23821">MLMTVRSDQRPASRLERRKTRTRQALIDAAREFLARQGVAEVSIQELTEAADVGFGSFYNHFGSKDELFQAAITDVLEEHGQFLDRLTADLADPAEVFAASVRLTGRMVDTHPQMARILSRTGLQYLDSEVGLAPRALRDIRRGIEAGRFHVTNPIVALAGAGGSLLGFLQVRLAQPGLVDEDACDELAEQVLRMFGMDREAAHAVAHLPLPGGSAGTT</sequence>
<dbReference type="Pfam" id="PF00440">
    <property type="entry name" value="TetR_N"/>
    <property type="match status" value="1"/>
</dbReference>
<dbReference type="Gene3D" id="1.10.357.10">
    <property type="entry name" value="Tetracycline Repressor, domain 2"/>
    <property type="match status" value="1"/>
</dbReference>
<dbReference type="PROSITE" id="PS50977">
    <property type="entry name" value="HTH_TETR_2"/>
    <property type="match status" value="1"/>
</dbReference>
<dbReference type="AlphaFoldDB" id="A0A1M4DW09"/>
<dbReference type="PROSITE" id="PS01081">
    <property type="entry name" value="HTH_TETR_1"/>
    <property type="match status" value="1"/>
</dbReference>
<keyword evidence="1" id="KW-0805">Transcription regulation</keyword>
<dbReference type="InterPro" id="IPR023772">
    <property type="entry name" value="DNA-bd_HTH_TetR-type_CS"/>
</dbReference>
<keyword evidence="2 4" id="KW-0238">DNA-binding</keyword>
<dbReference type="GO" id="GO:0000976">
    <property type="term" value="F:transcription cis-regulatory region binding"/>
    <property type="evidence" value="ECO:0007669"/>
    <property type="project" value="TreeGrafter"/>
</dbReference>
<protein>
    <submittedName>
        <fullName evidence="6">Transcriptional regulator, TetR family</fullName>
    </submittedName>
</protein>
<evidence type="ECO:0000256" key="1">
    <source>
        <dbReference type="ARBA" id="ARBA00023015"/>
    </source>
</evidence>
<evidence type="ECO:0000313" key="6">
    <source>
        <dbReference type="EMBL" id="SBO90738.1"/>
    </source>
</evidence>
<dbReference type="EMBL" id="LT559118">
    <property type="protein sequence ID" value="SBO90738.1"/>
    <property type="molecule type" value="Genomic_DNA"/>
</dbReference>
<evidence type="ECO:0000256" key="3">
    <source>
        <dbReference type="ARBA" id="ARBA00023163"/>
    </source>
</evidence>